<dbReference type="Gene3D" id="3.40.50.850">
    <property type="entry name" value="Isochorismatase-like"/>
    <property type="match status" value="1"/>
</dbReference>
<dbReference type="Pfam" id="PF00857">
    <property type="entry name" value="Isochorismatase"/>
    <property type="match status" value="1"/>
</dbReference>
<dbReference type="AlphaFoldDB" id="A0A6B0YR64"/>
<dbReference type="SUPFAM" id="SSF52499">
    <property type="entry name" value="Isochorismatase-like hydrolases"/>
    <property type="match status" value="1"/>
</dbReference>
<dbReference type="PANTHER" id="PTHR43540">
    <property type="entry name" value="PEROXYUREIDOACRYLATE/UREIDOACRYLATE AMIDOHYDROLASE-RELATED"/>
    <property type="match status" value="1"/>
</dbReference>
<accession>A0A6B0YR64</accession>
<dbReference type="InterPro" id="IPR050272">
    <property type="entry name" value="Isochorismatase-like_hydrls"/>
</dbReference>
<dbReference type="InterPro" id="IPR000868">
    <property type="entry name" value="Isochorismatase-like_dom"/>
</dbReference>
<dbReference type="EMBL" id="VXRG01000035">
    <property type="protein sequence ID" value="MXY92519.1"/>
    <property type="molecule type" value="Genomic_DNA"/>
</dbReference>
<feature type="domain" description="Isochorismatase-like" evidence="2">
    <location>
        <begin position="26"/>
        <end position="198"/>
    </location>
</feature>
<name>A0A6B0YR64_9CHLR</name>
<keyword evidence="1 3" id="KW-0378">Hydrolase</keyword>
<evidence type="ECO:0000259" key="2">
    <source>
        <dbReference type="Pfam" id="PF00857"/>
    </source>
</evidence>
<dbReference type="GO" id="GO:0016787">
    <property type="term" value="F:hydrolase activity"/>
    <property type="evidence" value="ECO:0007669"/>
    <property type="project" value="UniProtKB-KW"/>
</dbReference>
<reference evidence="3" key="1">
    <citation type="submission" date="2019-09" db="EMBL/GenBank/DDBJ databases">
        <title>Characterisation of the sponge microbiome using genome-centric metagenomics.</title>
        <authorList>
            <person name="Engelberts J.P."/>
            <person name="Robbins S.J."/>
            <person name="De Goeij J.M."/>
            <person name="Aranda M."/>
            <person name="Bell S.C."/>
            <person name="Webster N.S."/>
        </authorList>
    </citation>
    <scope>NUCLEOTIDE SEQUENCE</scope>
    <source>
        <strain evidence="3">SB0664_bin_27</strain>
    </source>
</reference>
<evidence type="ECO:0000313" key="3">
    <source>
        <dbReference type="EMBL" id="MXY92519.1"/>
    </source>
</evidence>
<evidence type="ECO:0000256" key="1">
    <source>
        <dbReference type="ARBA" id="ARBA00022801"/>
    </source>
</evidence>
<organism evidence="3">
    <name type="scientific">Caldilineaceae bacterium SB0664_bin_27</name>
    <dbReference type="NCBI Taxonomy" id="2605260"/>
    <lineage>
        <taxon>Bacteria</taxon>
        <taxon>Bacillati</taxon>
        <taxon>Chloroflexota</taxon>
        <taxon>Caldilineae</taxon>
        <taxon>Caldilineales</taxon>
        <taxon>Caldilineaceae</taxon>
    </lineage>
</organism>
<sequence>MPIPGETVEVPEIPWQPTVDLPAQDSAVIVVDMQNDFVKDGGALVVPDAAATLDRLQDLLARARSAGVRIAYTQDSHFPGDPEWEIWPRHCETDSWGWQIVEELSPQPEDLVCQKSRYDGFYGTWLEHFLANVWKVRNLVIVGTVSSICVLHTAASAGLRWYSVVVPADCVSALTEFDQALTLRQVSWLYTGSVTKTAAAISFSGVESDE</sequence>
<proteinExistence type="predicted"/>
<dbReference type="CDD" id="cd00431">
    <property type="entry name" value="cysteine_hydrolases"/>
    <property type="match status" value="1"/>
</dbReference>
<protein>
    <submittedName>
        <fullName evidence="3">Cysteine hydrolase</fullName>
    </submittedName>
</protein>
<dbReference type="InterPro" id="IPR036380">
    <property type="entry name" value="Isochorismatase-like_sf"/>
</dbReference>
<dbReference type="PANTHER" id="PTHR43540:SF6">
    <property type="entry name" value="ISOCHORISMATASE-LIKE DOMAIN-CONTAINING PROTEIN"/>
    <property type="match status" value="1"/>
</dbReference>
<gene>
    <name evidence="3" type="ORF">F4Y42_03625</name>
</gene>
<comment type="caution">
    <text evidence="3">The sequence shown here is derived from an EMBL/GenBank/DDBJ whole genome shotgun (WGS) entry which is preliminary data.</text>
</comment>